<dbReference type="GO" id="GO:0045944">
    <property type="term" value="P:positive regulation of transcription by RNA polymerase II"/>
    <property type="evidence" value="ECO:0007669"/>
    <property type="project" value="TreeGrafter"/>
</dbReference>
<evidence type="ECO:0000313" key="5">
    <source>
        <dbReference type="Proteomes" id="UP000326924"/>
    </source>
</evidence>
<evidence type="ECO:0000256" key="2">
    <source>
        <dbReference type="ARBA" id="ARBA00023043"/>
    </source>
</evidence>
<feature type="repeat" description="ANK" evidence="3">
    <location>
        <begin position="102"/>
        <end position="134"/>
    </location>
</feature>
<dbReference type="AlphaFoldDB" id="A0A5J5F9C5"/>
<dbReference type="OrthoDB" id="426293at2759"/>
<evidence type="ECO:0000256" key="3">
    <source>
        <dbReference type="PROSITE-ProRule" id="PRU00023"/>
    </source>
</evidence>
<dbReference type="InterPro" id="IPR002110">
    <property type="entry name" value="Ankyrin_rpt"/>
</dbReference>
<dbReference type="EMBL" id="VXIS01000014">
    <property type="protein sequence ID" value="KAA8913517.1"/>
    <property type="molecule type" value="Genomic_DNA"/>
</dbReference>
<comment type="caution">
    <text evidence="4">The sequence shown here is derived from an EMBL/GenBank/DDBJ whole genome shotgun (WGS) entry which is preliminary data.</text>
</comment>
<feature type="repeat" description="ANK" evidence="3">
    <location>
        <begin position="135"/>
        <end position="167"/>
    </location>
</feature>
<dbReference type="InterPro" id="IPR050663">
    <property type="entry name" value="Ankyrin-SOCS_Box"/>
</dbReference>
<dbReference type="PRINTS" id="PR01415">
    <property type="entry name" value="ANKYRIN"/>
</dbReference>
<protein>
    <submittedName>
        <fullName evidence="4">Ankyrin repeat-containing domain protein</fullName>
    </submittedName>
</protein>
<keyword evidence="2 3" id="KW-0040">ANK repeat</keyword>
<keyword evidence="1" id="KW-0677">Repeat</keyword>
<dbReference type="Pfam" id="PF12796">
    <property type="entry name" value="Ank_2"/>
    <property type="match status" value="2"/>
</dbReference>
<dbReference type="GO" id="GO:0005634">
    <property type="term" value="C:nucleus"/>
    <property type="evidence" value="ECO:0007669"/>
    <property type="project" value="TreeGrafter"/>
</dbReference>
<dbReference type="SMART" id="SM00248">
    <property type="entry name" value="ANK"/>
    <property type="match status" value="6"/>
</dbReference>
<feature type="repeat" description="ANK" evidence="3">
    <location>
        <begin position="69"/>
        <end position="100"/>
    </location>
</feature>
<sequence length="275" mass="29776">MLLQRASQCGWNQTLRVLLDTYRVSPNLPPYGFSLTALHWTCNHIHYRCTALLLSRGALIEGNPGCVSTPLHYAARAGNSAVGVIRLLLSAGANINAADLRERKTALHIAALGGYSGVVSTLLEHGAKLDVKDSDGYQPLHYAAFHGFVRIVKLLLDAGADPNASTADRTEDTPLAWALMRQHPSVVRELMAGGADPRKCERAVERRTALSLAASLGYADMVELLLDFGASGEARDGEGRTSAEVANANGHKAVEYILLRWKDIEWAALRGRRQG</sequence>
<dbReference type="PANTHER" id="PTHR24193:SF121">
    <property type="entry name" value="ADA2A-CONTAINING COMPLEX COMPONENT 3, ISOFORM D"/>
    <property type="match status" value="1"/>
</dbReference>
<organism evidence="4 5">
    <name type="scientific">Sphaerosporella brunnea</name>
    <dbReference type="NCBI Taxonomy" id="1250544"/>
    <lineage>
        <taxon>Eukaryota</taxon>
        <taxon>Fungi</taxon>
        <taxon>Dikarya</taxon>
        <taxon>Ascomycota</taxon>
        <taxon>Pezizomycotina</taxon>
        <taxon>Pezizomycetes</taxon>
        <taxon>Pezizales</taxon>
        <taxon>Pyronemataceae</taxon>
        <taxon>Sphaerosporella</taxon>
    </lineage>
</organism>
<dbReference type="PROSITE" id="PS50088">
    <property type="entry name" value="ANK_REPEAT"/>
    <property type="match status" value="4"/>
</dbReference>
<dbReference type="Proteomes" id="UP000326924">
    <property type="component" value="Unassembled WGS sequence"/>
</dbReference>
<dbReference type="InterPro" id="IPR036770">
    <property type="entry name" value="Ankyrin_rpt-contain_sf"/>
</dbReference>
<dbReference type="Gene3D" id="1.25.40.20">
    <property type="entry name" value="Ankyrin repeat-containing domain"/>
    <property type="match status" value="4"/>
</dbReference>
<gene>
    <name evidence="4" type="ORF">FN846DRAFT_772013</name>
</gene>
<dbReference type="PROSITE" id="PS50297">
    <property type="entry name" value="ANK_REP_REGION"/>
    <property type="match status" value="4"/>
</dbReference>
<evidence type="ECO:0000313" key="4">
    <source>
        <dbReference type="EMBL" id="KAA8913517.1"/>
    </source>
</evidence>
<reference evidence="4 5" key="1">
    <citation type="submission" date="2019-09" db="EMBL/GenBank/DDBJ databases">
        <title>Draft genome of the ectomycorrhizal ascomycete Sphaerosporella brunnea.</title>
        <authorList>
            <consortium name="DOE Joint Genome Institute"/>
            <person name="Benucci G.M."/>
            <person name="Marozzi G."/>
            <person name="Antonielli L."/>
            <person name="Sanchez S."/>
            <person name="Marco P."/>
            <person name="Wang X."/>
            <person name="Falini L.B."/>
            <person name="Barry K."/>
            <person name="Haridas S."/>
            <person name="Lipzen A."/>
            <person name="Labutti K."/>
            <person name="Grigoriev I.V."/>
            <person name="Murat C."/>
            <person name="Martin F."/>
            <person name="Albertini E."/>
            <person name="Donnini D."/>
            <person name="Bonito G."/>
        </authorList>
    </citation>
    <scope>NUCLEOTIDE SEQUENCE [LARGE SCALE GENOMIC DNA]</scope>
    <source>
        <strain evidence="4 5">Sb_GMNB300</strain>
    </source>
</reference>
<dbReference type="GO" id="GO:0000976">
    <property type="term" value="F:transcription cis-regulatory region binding"/>
    <property type="evidence" value="ECO:0007669"/>
    <property type="project" value="TreeGrafter"/>
</dbReference>
<name>A0A5J5F9C5_9PEZI</name>
<dbReference type="SUPFAM" id="SSF48403">
    <property type="entry name" value="Ankyrin repeat"/>
    <property type="match status" value="1"/>
</dbReference>
<dbReference type="PANTHER" id="PTHR24193">
    <property type="entry name" value="ANKYRIN REPEAT PROTEIN"/>
    <property type="match status" value="1"/>
</dbReference>
<dbReference type="InParanoid" id="A0A5J5F9C5"/>
<accession>A0A5J5F9C5</accession>
<keyword evidence="5" id="KW-1185">Reference proteome</keyword>
<evidence type="ECO:0000256" key="1">
    <source>
        <dbReference type="ARBA" id="ARBA00022737"/>
    </source>
</evidence>
<feature type="repeat" description="ANK" evidence="3">
    <location>
        <begin position="205"/>
        <end position="237"/>
    </location>
</feature>
<proteinExistence type="predicted"/>